<keyword evidence="10" id="KW-1185">Reference proteome</keyword>
<keyword evidence="7 8" id="KW-0349">Heme</keyword>
<comment type="cofactor">
    <cofactor evidence="1 7">
        <name>heme</name>
        <dbReference type="ChEBI" id="CHEBI:30413"/>
    </cofactor>
</comment>
<dbReference type="EMBL" id="JAGMVJ010000002">
    <property type="protein sequence ID" value="KAH7093273.1"/>
    <property type="molecule type" value="Genomic_DNA"/>
</dbReference>
<evidence type="ECO:0000256" key="8">
    <source>
        <dbReference type="RuleBase" id="RU000461"/>
    </source>
</evidence>
<dbReference type="GO" id="GO:0004497">
    <property type="term" value="F:monooxygenase activity"/>
    <property type="evidence" value="ECO:0007669"/>
    <property type="project" value="UniProtKB-KW"/>
</dbReference>
<keyword evidence="3 7" id="KW-0479">Metal-binding</keyword>
<evidence type="ECO:0000256" key="7">
    <source>
        <dbReference type="PIRSR" id="PIRSR602401-1"/>
    </source>
</evidence>
<evidence type="ECO:0000256" key="5">
    <source>
        <dbReference type="ARBA" id="ARBA00023004"/>
    </source>
</evidence>
<evidence type="ECO:0000256" key="6">
    <source>
        <dbReference type="ARBA" id="ARBA00023033"/>
    </source>
</evidence>
<evidence type="ECO:0000256" key="3">
    <source>
        <dbReference type="ARBA" id="ARBA00022723"/>
    </source>
</evidence>
<dbReference type="OrthoDB" id="3945418at2759"/>
<dbReference type="PANTHER" id="PTHR24305:SF157">
    <property type="entry name" value="N-ACETYLTRYPTOPHAN 6-HYDROXYLASE IVOC-RELATED"/>
    <property type="match status" value="1"/>
</dbReference>
<organism evidence="9 10">
    <name type="scientific">Paraphoma chrysanthemicola</name>
    <dbReference type="NCBI Taxonomy" id="798071"/>
    <lineage>
        <taxon>Eukaryota</taxon>
        <taxon>Fungi</taxon>
        <taxon>Dikarya</taxon>
        <taxon>Ascomycota</taxon>
        <taxon>Pezizomycotina</taxon>
        <taxon>Dothideomycetes</taxon>
        <taxon>Pleosporomycetidae</taxon>
        <taxon>Pleosporales</taxon>
        <taxon>Pleosporineae</taxon>
        <taxon>Phaeosphaeriaceae</taxon>
        <taxon>Paraphoma</taxon>
    </lineage>
</organism>
<name>A0A8K0W3B4_9PLEO</name>
<dbReference type="AlphaFoldDB" id="A0A8K0W3B4"/>
<dbReference type="PRINTS" id="PR00463">
    <property type="entry name" value="EP450I"/>
</dbReference>
<dbReference type="GO" id="GO:0005506">
    <property type="term" value="F:iron ion binding"/>
    <property type="evidence" value="ECO:0007669"/>
    <property type="project" value="InterPro"/>
</dbReference>
<proteinExistence type="inferred from homology"/>
<evidence type="ECO:0000313" key="10">
    <source>
        <dbReference type="Proteomes" id="UP000813461"/>
    </source>
</evidence>
<reference evidence="9" key="1">
    <citation type="journal article" date="2021" name="Nat. Commun.">
        <title>Genetic determinants of endophytism in the Arabidopsis root mycobiome.</title>
        <authorList>
            <person name="Mesny F."/>
            <person name="Miyauchi S."/>
            <person name="Thiergart T."/>
            <person name="Pickel B."/>
            <person name="Atanasova L."/>
            <person name="Karlsson M."/>
            <person name="Huettel B."/>
            <person name="Barry K.W."/>
            <person name="Haridas S."/>
            <person name="Chen C."/>
            <person name="Bauer D."/>
            <person name="Andreopoulos W."/>
            <person name="Pangilinan J."/>
            <person name="LaButti K."/>
            <person name="Riley R."/>
            <person name="Lipzen A."/>
            <person name="Clum A."/>
            <person name="Drula E."/>
            <person name="Henrissat B."/>
            <person name="Kohler A."/>
            <person name="Grigoriev I.V."/>
            <person name="Martin F.M."/>
            <person name="Hacquard S."/>
        </authorList>
    </citation>
    <scope>NUCLEOTIDE SEQUENCE</scope>
    <source>
        <strain evidence="9">MPI-SDFR-AT-0120</strain>
    </source>
</reference>
<dbReference type="PANTHER" id="PTHR24305">
    <property type="entry name" value="CYTOCHROME P450"/>
    <property type="match status" value="1"/>
</dbReference>
<dbReference type="GO" id="GO:0016705">
    <property type="term" value="F:oxidoreductase activity, acting on paired donors, with incorporation or reduction of molecular oxygen"/>
    <property type="evidence" value="ECO:0007669"/>
    <property type="project" value="InterPro"/>
</dbReference>
<dbReference type="Gene3D" id="1.10.630.10">
    <property type="entry name" value="Cytochrome P450"/>
    <property type="match status" value="1"/>
</dbReference>
<dbReference type="Proteomes" id="UP000813461">
    <property type="component" value="Unassembled WGS sequence"/>
</dbReference>
<comment type="caution">
    <text evidence="9">The sequence shown here is derived from an EMBL/GenBank/DDBJ whole genome shotgun (WGS) entry which is preliminary data.</text>
</comment>
<dbReference type="InterPro" id="IPR036396">
    <property type="entry name" value="Cyt_P450_sf"/>
</dbReference>
<sequence>MFSLSPTQATFSVLVSLILYLLTKTLYRLYFHPLSSIPGPKLAAITSLYNAYHDILGTGLVKDLPALHAKYGPVIRIQPNEVHIGNLEGFNQIYRVGTPFERIWHDNPFLTGSLQSLETLPETKKRREFISPFFSKSAISRAEPTLHALKLQQFLTTLSKSDGQVINFFLAFRCLTADVVMDYCFRSDLNALEARGFENETVVAMVEGMGMVIVATFFPRVAACLHALIFSLSESTRAKWFAPVYGFETMQRLAAERVDDALTRADRDDGVVKGKNADGGGAGWTMFDAMARPDREKGQERPSRRDMVADGCLMIVAGTDTTAHALGNILWGVTQDANVEAKLLADLKRGIARDEIVSSARLEGEGFEYLRAVVKEGLRLSYGVPGRIIRKCPKEGARFGDIWVPGGTVVTSGIYLQNMDPHTFPSPHVFDPERWICDPETYKMRDKQMLSFSRGSRGCIGMNLATATLHLTVAHLFRRFEITTTGYTMERDMQWKDSFVPSTLGRIKGMVKIREE</sequence>
<dbReference type="InterPro" id="IPR001128">
    <property type="entry name" value="Cyt_P450"/>
</dbReference>
<dbReference type="InterPro" id="IPR050121">
    <property type="entry name" value="Cytochrome_P450_monoxygenase"/>
</dbReference>
<gene>
    <name evidence="9" type="ORF">FB567DRAFT_514999</name>
</gene>
<keyword evidence="5 7" id="KW-0408">Iron</keyword>
<comment type="similarity">
    <text evidence="2 8">Belongs to the cytochrome P450 family.</text>
</comment>
<dbReference type="PROSITE" id="PS00086">
    <property type="entry name" value="CYTOCHROME_P450"/>
    <property type="match status" value="1"/>
</dbReference>
<dbReference type="GO" id="GO:0020037">
    <property type="term" value="F:heme binding"/>
    <property type="evidence" value="ECO:0007669"/>
    <property type="project" value="InterPro"/>
</dbReference>
<evidence type="ECO:0000313" key="9">
    <source>
        <dbReference type="EMBL" id="KAH7093273.1"/>
    </source>
</evidence>
<accession>A0A8K0W3B4</accession>
<evidence type="ECO:0000256" key="2">
    <source>
        <dbReference type="ARBA" id="ARBA00010617"/>
    </source>
</evidence>
<dbReference type="Pfam" id="PF00067">
    <property type="entry name" value="p450"/>
    <property type="match status" value="1"/>
</dbReference>
<evidence type="ECO:0000256" key="4">
    <source>
        <dbReference type="ARBA" id="ARBA00023002"/>
    </source>
</evidence>
<dbReference type="SUPFAM" id="SSF48264">
    <property type="entry name" value="Cytochrome P450"/>
    <property type="match status" value="1"/>
</dbReference>
<keyword evidence="6 8" id="KW-0503">Monooxygenase</keyword>
<keyword evidence="4 8" id="KW-0560">Oxidoreductase</keyword>
<dbReference type="InterPro" id="IPR017972">
    <property type="entry name" value="Cyt_P450_CS"/>
</dbReference>
<protein>
    <submittedName>
        <fullName evidence="9">Cytochrome P450</fullName>
    </submittedName>
</protein>
<feature type="binding site" description="axial binding residue" evidence="7">
    <location>
        <position position="459"/>
    </location>
    <ligand>
        <name>heme</name>
        <dbReference type="ChEBI" id="CHEBI:30413"/>
    </ligand>
    <ligandPart>
        <name>Fe</name>
        <dbReference type="ChEBI" id="CHEBI:18248"/>
    </ligandPart>
</feature>
<dbReference type="InterPro" id="IPR002401">
    <property type="entry name" value="Cyt_P450_E_grp-I"/>
</dbReference>
<dbReference type="CDD" id="cd11062">
    <property type="entry name" value="CYP58-like"/>
    <property type="match status" value="1"/>
</dbReference>
<evidence type="ECO:0000256" key="1">
    <source>
        <dbReference type="ARBA" id="ARBA00001971"/>
    </source>
</evidence>